<gene>
    <name evidence="2" type="ORF">BJF95_13840</name>
</gene>
<keyword evidence="1" id="KW-0732">Signal</keyword>
<organism evidence="2 3">
    <name type="scientific">Rhizobium oryziradicis</name>
    <dbReference type="NCBI Taxonomy" id="1867956"/>
    <lineage>
        <taxon>Bacteria</taxon>
        <taxon>Pseudomonadati</taxon>
        <taxon>Pseudomonadota</taxon>
        <taxon>Alphaproteobacteria</taxon>
        <taxon>Hyphomicrobiales</taxon>
        <taxon>Rhizobiaceae</taxon>
        <taxon>Rhizobium/Agrobacterium group</taxon>
        <taxon>Rhizobium</taxon>
    </lineage>
</organism>
<dbReference type="InterPro" id="IPR038404">
    <property type="entry name" value="TRAP_DctP_sf"/>
</dbReference>
<dbReference type="Proteomes" id="UP000186894">
    <property type="component" value="Unassembled WGS sequence"/>
</dbReference>
<dbReference type="PANTHER" id="PTHR33376:SF5">
    <property type="entry name" value="EXTRACYTOPLASMIC SOLUTE RECEPTOR PROTEIN"/>
    <property type="match status" value="1"/>
</dbReference>
<name>A0A1Q8ZMQ8_9HYPH</name>
<dbReference type="GO" id="GO:0055085">
    <property type="term" value="P:transmembrane transport"/>
    <property type="evidence" value="ECO:0007669"/>
    <property type="project" value="InterPro"/>
</dbReference>
<sequence>MSRLPRINTYISFGLAILSGMTTLTLSTAAFAEDNLRSLTVFPSSDATAQLYERFVKLVNERGKGKIKISVVGGPEIVPGFQQTEAVARGSIDMTYAPISYSLGSMPEADAWVGSNLPPSVQRENGGFALFQEIAAKRLKIHVLARFAPAAPLNVFLINTPKFKADGEIDLSGLRLRASPLYNAFFEKMGATPVTIPVPDVYTGLERGTFDGMAYPPSAMEGWSWDRFLKYRIEPGFMQSDLGIYVNPTKWAALSADSQKILTDTAVEFEGSSYKEWQDVTTTMNAKFDKQGMKAIVLEGAARDAYLKTAYDSVWNRLKASGSPDYEKLRAHYFAD</sequence>
<dbReference type="PANTHER" id="PTHR33376">
    <property type="match status" value="1"/>
</dbReference>
<dbReference type="STRING" id="1867956.BJF95_13840"/>
<reference evidence="2 3" key="1">
    <citation type="submission" date="2016-09" db="EMBL/GenBank/DDBJ databases">
        <title>Rhizobium oryziradicis sp. nov., isolated from the root of rice.</title>
        <authorList>
            <person name="Zhao J."/>
            <person name="Zhang X."/>
        </authorList>
    </citation>
    <scope>NUCLEOTIDE SEQUENCE [LARGE SCALE GENOMIC DNA]</scope>
    <source>
        <strain evidence="2 3">N19</strain>
    </source>
</reference>
<proteinExistence type="predicted"/>
<comment type="caution">
    <text evidence="2">The sequence shown here is derived from an EMBL/GenBank/DDBJ whole genome shotgun (WGS) entry which is preliminary data.</text>
</comment>
<dbReference type="AlphaFoldDB" id="A0A1Q8ZMQ8"/>
<accession>A0A1Q8ZMQ8</accession>
<dbReference type="RefSeq" id="WP_075641211.1">
    <property type="nucleotide sequence ID" value="NZ_MKIM01000029.1"/>
</dbReference>
<keyword evidence="3" id="KW-1185">Reference proteome</keyword>
<dbReference type="NCBIfam" id="NF037995">
    <property type="entry name" value="TRAP_S1"/>
    <property type="match status" value="1"/>
</dbReference>
<dbReference type="Gene3D" id="3.40.190.170">
    <property type="entry name" value="Bacterial extracellular solute-binding protein, family 7"/>
    <property type="match status" value="1"/>
</dbReference>
<dbReference type="OrthoDB" id="6139617at2"/>
<dbReference type="Pfam" id="PF03480">
    <property type="entry name" value="DctP"/>
    <property type="match status" value="1"/>
</dbReference>
<evidence type="ECO:0000313" key="3">
    <source>
        <dbReference type="Proteomes" id="UP000186894"/>
    </source>
</evidence>
<evidence type="ECO:0000256" key="1">
    <source>
        <dbReference type="ARBA" id="ARBA00022729"/>
    </source>
</evidence>
<dbReference type="EMBL" id="MKIM01000029">
    <property type="protein sequence ID" value="OLP43003.1"/>
    <property type="molecule type" value="Genomic_DNA"/>
</dbReference>
<evidence type="ECO:0000313" key="2">
    <source>
        <dbReference type="EMBL" id="OLP43003.1"/>
    </source>
</evidence>
<dbReference type="InterPro" id="IPR018389">
    <property type="entry name" value="DctP_fam"/>
</dbReference>
<evidence type="ECO:0008006" key="4">
    <source>
        <dbReference type="Google" id="ProtNLM"/>
    </source>
</evidence>
<protein>
    <recommendedName>
        <fullName evidence="4">C4-dicarboxylate ABC transporter substrate-binding protein</fullName>
    </recommendedName>
</protein>